<evidence type="ECO:0000313" key="8">
    <source>
        <dbReference type="EMBL" id="GEO98837.1"/>
    </source>
</evidence>
<dbReference type="EMBL" id="BJZT01000011">
    <property type="protein sequence ID" value="GEO98837.1"/>
    <property type="molecule type" value="Genomic_DNA"/>
</dbReference>
<keyword evidence="4" id="KW-0663">Pyridoxal phosphate</keyword>
<dbReference type="Proteomes" id="UP000321258">
    <property type="component" value="Unassembled WGS sequence"/>
</dbReference>
<evidence type="ECO:0000313" key="9">
    <source>
        <dbReference type="Proteomes" id="UP000321258"/>
    </source>
</evidence>
<evidence type="ECO:0000256" key="4">
    <source>
        <dbReference type="ARBA" id="ARBA00022898"/>
    </source>
</evidence>
<dbReference type="InterPro" id="IPR001597">
    <property type="entry name" value="ArAA_b-elim_lyase/Thr_aldolase"/>
</dbReference>
<dbReference type="Gene3D" id="3.40.640.10">
    <property type="entry name" value="Type I PLP-dependent aspartate aminotransferase-like (Major domain)"/>
    <property type="match status" value="1"/>
</dbReference>
<evidence type="ECO:0000256" key="6">
    <source>
        <dbReference type="PIRSR" id="PIRSR017617-1"/>
    </source>
</evidence>
<dbReference type="Pfam" id="PF01212">
    <property type="entry name" value="Beta_elim_lyase"/>
    <property type="match status" value="1"/>
</dbReference>
<evidence type="ECO:0000259" key="7">
    <source>
        <dbReference type="Pfam" id="PF01212"/>
    </source>
</evidence>
<proteinExistence type="inferred from homology"/>
<dbReference type="GO" id="GO:0006545">
    <property type="term" value="P:glycine biosynthetic process"/>
    <property type="evidence" value="ECO:0007669"/>
    <property type="project" value="TreeGrafter"/>
</dbReference>
<sequence>MIVDLFSDTQTRPTPGMREAMARAEVGDEQSGSDPTTNALCERVAEMLGMEDGVFMPSGTMCNLASILVQTRPGDEIICDDQSHLYNTEAAGSAAIGGVSVKALPTRVGLYTLEQAEAAIRIPQRTAPRSALISIEQTTSFSGGTVWDLGTMRAIRDLAHAKGLKAHIDGARLLNAVVATAIPASEYAAGFDSAWIDLSKGLGCPVGAVLCGSKDFVVEAWRWKYRLGGAMRQSGVLAAAGLYALDHHIEQLAEDNANAHRLHEAIRAAPGLVFDPTAGQSNILCFSVTGLGITAAEFAAACLADAVRIRAIGRDQIRATANLDVDRAGIARAAEVILAKAAVFAARAETPPAGSPRLQPGAHSQ</sequence>
<gene>
    <name evidence="8" type="ORF">MHA02_12250</name>
</gene>
<dbReference type="AlphaFoldDB" id="A0A512IM94"/>
<evidence type="ECO:0000256" key="2">
    <source>
        <dbReference type="ARBA" id="ARBA00006966"/>
    </source>
</evidence>
<dbReference type="PANTHER" id="PTHR48097:SF9">
    <property type="entry name" value="L-THREONINE ALDOLASE"/>
    <property type="match status" value="1"/>
</dbReference>
<feature type="domain" description="Aromatic amino acid beta-eliminating lyase/threonine aldolase" evidence="7">
    <location>
        <begin position="4"/>
        <end position="285"/>
    </location>
</feature>
<dbReference type="GO" id="GO:0006567">
    <property type="term" value="P:L-threonine catabolic process"/>
    <property type="evidence" value="ECO:0007669"/>
    <property type="project" value="TreeGrafter"/>
</dbReference>
<comment type="caution">
    <text evidence="8">The sequence shown here is derived from an EMBL/GenBank/DDBJ whole genome shotgun (WGS) entry which is preliminary data.</text>
</comment>
<dbReference type="InterPro" id="IPR015422">
    <property type="entry name" value="PyrdxlP-dep_Trfase_small"/>
</dbReference>
<evidence type="ECO:0000256" key="1">
    <source>
        <dbReference type="ARBA" id="ARBA00001933"/>
    </source>
</evidence>
<comment type="similarity">
    <text evidence="2">Belongs to the threonine aldolase family.</text>
</comment>
<dbReference type="SUPFAM" id="SSF53383">
    <property type="entry name" value="PLP-dependent transferases"/>
    <property type="match status" value="1"/>
</dbReference>
<dbReference type="InterPro" id="IPR015421">
    <property type="entry name" value="PyrdxlP-dep_Trfase_major"/>
</dbReference>
<dbReference type="Gene3D" id="3.90.1150.10">
    <property type="entry name" value="Aspartate Aminotransferase, domain 1"/>
    <property type="match status" value="1"/>
</dbReference>
<feature type="modified residue" description="N6-(pyridoxal phosphate)lysine" evidence="6">
    <location>
        <position position="200"/>
    </location>
</feature>
<name>A0A512IM94_9HYPH</name>
<protein>
    <submittedName>
        <fullName evidence="8">Threonine aldolase</fullName>
    </submittedName>
</protein>
<dbReference type="PANTHER" id="PTHR48097">
    <property type="entry name" value="L-THREONINE ALDOLASE-RELATED"/>
    <property type="match status" value="1"/>
</dbReference>
<reference evidence="8 9" key="1">
    <citation type="submission" date="2019-07" db="EMBL/GenBank/DDBJ databases">
        <title>Whole genome shotgun sequence of Methylobacterium haplocladii NBRC 107714.</title>
        <authorList>
            <person name="Hosoyama A."/>
            <person name="Uohara A."/>
            <person name="Ohji S."/>
            <person name="Ichikawa N."/>
        </authorList>
    </citation>
    <scope>NUCLEOTIDE SEQUENCE [LARGE SCALE GENOMIC DNA]</scope>
    <source>
        <strain evidence="8 9">NBRC 107714</strain>
    </source>
</reference>
<comment type="subunit">
    <text evidence="3">Homotetramer.</text>
</comment>
<dbReference type="InterPro" id="IPR023603">
    <property type="entry name" value="Low_specificity_L-TA-like"/>
</dbReference>
<dbReference type="FunFam" id="3.40.640.10:FF:000030">
    <property type="entry name" value="Low-specificity L-threonine aldolase"/>
    <property type="match status" value="1"/>
</dbReference>
<dbReference type="InterPro" id="IPR015424">
    <property type="entry name" value="PyrdxlP-dep_Trfase"/>
</dbReference>
<accession>A0A512IM94</accession>
<organism evidence="8 9">
    <name type="scientific">Methylobacterium haplocladii</name>
    <dbReference type="NCBI Taxonomy" id="1176176"/>
    <lineage>
        <taxon>Bacteria</taxon>
        <taxon>Pseudomonadati</taxon>
        <taxon>Pseudomonadota</taxon>
        <taxon>Alphaproteobacteria</taxon>
        <taxon>Hyphomicrobiales</taxon>
        <taxon>Methylobacteriaceae</taxon>
        <taxon>Methylobacterium</taxon>
    </lineage>
</organism>
<dbReference type="PIRSF" id="PIRSF017617">
    <property type="entry name" value="Thr_aldolase"/>
    <property type="match status" value="1"/>
</dbReference>
<dbReference type="NCBIfam" id="NF041359">
    <property type="entry name" value="GntG_guanitoxin"/>
    <property type="match status" value="1"/>
</dbReference>
<dbReference type="GO" id="GO:0005829">
    <property type="term" value="C:cytosol"/>
    <property type="evidence" value="ECO:0007669"/>
    <property type="project" value="TreeGrafter"/>
</dbReference>
<dbReference type="GO" id="GO:0008732">
    <property type="term" value="F:L-allo-threonine aldolase activity"/>
    <property type="evidence" value="ECO:0007669"/>
    <property type="project" value="TreeGrafter"/>
</dbReference>
<evidence type="ECO:0000256" key="5">
    <source>
        <dbReference type="ARBA" id="ARBA00023239"/>
    </source>
</evidence>
<keyword evidence="5" id="KW-0456">Lyase</keyword>
<keyword evidence="9" id="KW-1185">Reference proteome</keyword>
<evidence type="ECO:0000256" key="3">
    <source>
        <dbReference type="ARBA" id="ARBA00011881"/>
    </source>
</evidence>
<comment type="cofactor">
    <cofactor evidence="1">
        <name>pyridoxal 5'-phosphate</name>
        <dbReference type="ChEBI" id="CHEBI:597326"/>
    </cofactor>
</comment>